<evidence type="ECO:0008006" key="3">
    <source>
        <dbReference type="Google" id="ProtNLM"/>
    </source>
</evidence>
<dbReference type="EMBL" id="CP060731">
    <property type="protein sequence ID" value="QNN77200.1"/>
    <property type="molecule type" value="Genomic_DNA"/>
</dbReference>
<name>A0A7G9TAS5_PSEMX</name>
<proteinExistence type="predicted"/>
<organism evidence="1 2">
    <name type="scientific">Pseudoxanthomonas mexicana</name>
    <dbReference type="NCBI Taxonomy" id="128785"/>
    <lineage>
        <taxon>Bacteria</taxon>
        <taxon>Pseudomonadati</taxon>
        <taxon>Pseudomonadota</taxon>
        <taxon>Gammaproteobacteria</taxon>
        <taxon>Lysobacterales</taxon>
        <taxon>Lysobacteraceae</taxon>
        <taxon>Pseudoxanthomonas</taxon>
    </lineage>
</organism>
<protein>
    <recommendedName>
        <fullName evidence="3">STAS/SEC14 domain-containing protein</fullName>
    </recommendedName>
</protein>
<dbReference type="GeneID" id="81472275"/>
<evidence type="ECO:0000313" key="1">
    <source>
        <dbReference type="EMBL" id="QNN77200.1"/>
    </source>
</evidence>
<dbReference type="AlphaFoldDB" id="A0A7G9TAS5"/>
<dbReference type="Proteomes" id="UP000515838">
    <property type="component" value="Chromosome"/>
</dbReference>
<reference evidence="1 2" key="1">
    <citation type="submission" date="2020-08" db="EMBL/GenBank/DDBJ databases">
        <title>Streptomycin Non-resistant strain, P. mexicana.</title>
        <authorList>
            <person name="Ganesh-Kumar S."/>
            <person name="Zhe T."/>
            <person name="Yu Z."/>
            <person name="Min Y."/>
        </authorList>
    </citation>
    <scope>NUCLEOTIDE SEQUENCE [LARGE SCALE GENOMIC DNA]</scope>
    <source>
        <strain evidence="1 2">GTZY2</strain>
    </source>
</reference>
<evidence type="ECO:0000313" key="2">
    <source>
        <dbReference type="Proteomes" id="UP000515838"/>
    </source>
</evidence>
<gene>
    <name evidence="1" type="ORF">IAE60_14910</name>
</gene>
<dbReference type="RefSeq" id="WP_187572851.1">
    <property type="nucleotide sequence ID" value="NZ_CP060731.1"/>
</dbReference>
<accession>A0A7G9TAS5</accession>
<sequence length="135" mass="14892">MSDMGGAADGPVFHIEFAGTDYGLRAWATGVNGSLETTLACWRTIAEEVRRQSPRGLLVVDDMEGEPPPPDQLLEFVQAMQGQGMEAVRIAYVERHAEQIPQIEFAGLLANEHGFEARIFADETAAALWLRYGER</sequence>